<dbReference type="AlphaFoldDB" id="A0A514CCR9"/>
<keyword evidence="6" id="KW-1133">Transmembrane helix</keyword>
<evidence type="ECO:0000313" key="8">
    <source>
        <dbReference type="EMBL" id="QDH77580.1"/>
    </source>
</evidence>
<name>A0A514CCR9_9BACT</name>
<dbReference type="GO" id="GO:0016757">
    <property type="term" value="F:glycosyltransferase activity"/>
    <property type="evidence" value="ECO:0007669"/>
    <property type="project" value="UniProtKB-KW"/>
</dbReference>
<dbReference type="PANTHER" id="PTHR43646:SF2">
    <property type="entry name" value="GLYCOSYLTRANSFERASE 2-LIKE DOMAIN-CONTAINING PROTEIN"/>
    <property type="match status" value="1"/>
</dbReference>
<evidence type="ECO:0000313" key="9">
    <source>
        <dbReference type="Proteomes" id="UP000316614"/>
    </source>
</evidence>
<dbReference type="RefSeq" id="WP_141612862.1">
    <property type="nucleotide sequence ID" value="NZ_CP041253.1"/>
</dbReference>
<keyword evidence="4 8" id="KW-0808">Transferase</keyword>
<dbReference type="SUPFAM" id="SSF53448">
    <property type="entry name" value="Nucleotide-diphospho-sugar transferases"/>
    <property type="match status" value="1"/>
</dbReference>
<evidence type="ECO:0000256" key="2">
    <source>
        <dbReference type="ARBA" id="ARBA00022475"/>
    </source>
</evidence>
<organism evidence="8 9">
    <name type="scientific">Echinicola soli</name>
    <dbReference type="NCBI Taxonomy" id="2591634"/>
    <lineage>
        <taxon>Bacteria</taxon>
        <taxon>Pseudomonadati</taxon>
        <taxon>Bacteroidota</taxon>
        <taxon>Cytophagia</taxon>
        <taxon>Cytophagales</taxon>
        <taxon>Cyclobacteriaceae</taxon>
        <taxon>Echinicola</taxon>
    </lineage>
</organism>
<gene>
    <name evidence="8" type="ORF">FKX85_00400</name>
</gene>
<evidence type="ECO:0000256" key="5">
    <source>
        <dbReference type="ARBA" id="ARBA00023136"/>
    </source>
</evidence>
<feature type="transmembrane region" description="Helical" evidence="6">
    <location>
        <begin position="276"/>
        <end position="300"/>
    </location>
</feature>
<dbReference type="Gene3D" id="3.90.550.10">
    <property type="entry name" value="Spore Coat Polysaccharide Biosynthesis Protein SpsA, Chain A"/>
    <property type="match status" value="1"/>
</dbReference>
<dbReference type="PANTHER" id="PTHR43646">
    <property type="entry name" value="GLYCOSYLTRANSFERASE"/>
    <property type="match status" value="1"/>
</dbReference>
<evidence type="ECO:0000256" key="3">
    <source>
        <dbReference type="ARBA" id="ARBA00022676"/>
    </source>
</evidence>
<dbReference type="OrthoDB" id="9800276at2"/>
<dbReference type="InterPro" id="IPR029044">
    <property type="entry name" value="Nucleotide-diphossugar_trans"/>
</dbReference>
<dbReference type="GO" id="GO:0005886">
    <property type="term" value="C:plasma membrane"/>
    <property type="evidence" value="ECO:0007669"/>
    <property type="project" value="UniProtKB-SubCell"/>
</dbReference>
<accession>A0A514CCR9</accession>
<sequence>MILWGALMVVAALLVQDLLLVYFFYRRFKSYDQSPLTKEDLPTVSILVPARNEENVLPVCLKGLSGLDYPEEKLQVIVADDHSDDQTGRILNEWVGESPNRLKVEIAGKYPHLNGKANALAQMAHEASGEFLLFTDADCEVNPQWVQAMVKAFSPRAGLVVGLTSVRRVGLFGKLQGQDWWLTLGMIKVSSDLGNLLTAVGNNMLINHKAYRRVGGFEGLPFSVTEDFMMGKAMKTAGFYPVFQYSKESQLLTKSETGLVSLLEQRKRWMKGARSLPWYWQALLVFQVLFFPMVISILFYAPLLGAGLWMCKLVFQVIFVRGLAKKVDIYIPLWELFIFEVYYLVISWSTIVCYFWPSKINWKERKY</sequence>
<evidence type="ECO:0000256" key="1">
    <source>
        <dbReference type="ARBA" id="ARBA00004236"/>
    </source>
</evidence>
<keyword evidence="5 6" id="KW-0472">Membrane</keyword>
<dbReference type="InterPro" id="IPR001173">
    <property type="entry name" value="Glyco_trans_2-like"/>
</dbReference>
<protein>
    <submittedName>
        <fullName evidence="8">Glycosyltransferase</fullName>
    </submittedName>
</protein>
<dbReference type="Pfam" id="PF00535">
    <property type="entry name" value="Glycos_transf_2"/>
    <property type="match status" value="1"/>
</dbReference>
<feature type="domain" description="Glycosyltransferase 2-like" evidence="7">
    <location>
        <begin position="45"/>
        <end position="214"/>
    </location>
</feature>
<evidence type="ECO:0000256" key="4">
    <source>
        <dbReference type="ARBA" id="ARBA00022679"/>
    </source>
</evidence>
<feature type="transmembrane region" description="Helical" evidence="6">
    <location>
        <begin position="306"/>
        <end position="324"/>
    </location>
</feature>
<keyword evidence="6" id="KW-0812">Transmembrane</keyword>
<feature type="transmembrane region" description="Helical" evidence="6">
    <location>
        <begin position="6"/>
        <end position="25"/>
    </location>
</feature>
<proteinExistence type="predicted"/>
<dbReference type="KEGG" id="echi:FKX85_00400"/>
<reference evidence="8 9" key="1">
    <citation type="submission" date="2019-06" db="EMBL/GenBank/DDBJ databases">
        <title>Echinicola alkalisoli sp. nov. isolated from saline soil.</title>
        <authorList>
            <person name="Sun J.-Q."/>
            <person name="Xu L."/>
        </authorList>
    </citation>
    <scope>NUCLEOTIDE SEQUENCE [LARGE SCALE GENOMIC DNA]</scope>
    <source>
        <strain evidence="8 9">LN3S3</strain>
    </source>
</reference>
<evidence type="ECO:0000259" key="7">
    <source>
        <dbReference type="Pfam" id="PF00535"/>
    </source>
</evidence>
<comment type="subcellular location">
    <subcellularLocation>
        <location evidence="1">Cell membrane</location>
    </subcellularLocation>
</comment>
<dbReference type="Proteomes" id="UP000316614">
    <property type="component" value="Chromosome"/>
</dbReference>
<keyword evidence="3" id="KW-0328">Glycosyltransferase</keyword>
<keyword evidence="9" id="KW-1185">Reference proteome</keyword>
<dbReference type="EMBL" id="CP041253">
    <property type="protein sequence ID" value="QDH77580.1"/>
    <property type="molecule type" value="Genomic_DNA"/>
</dbReference>
<evidence type="ECO:0000256" key="6">
    <source>
        <dbReference type="SAM" id="Phobius"/>
    </source>
</evidence>
<keyword evidence="2" id="KW-1003">Cell membrane</keyword>
<feature type="transmembrane region" description="Helical" evidence="6">
    <location>
        <begin position="336"/>
        <end position="357"/>
    </location>
</feature>